<feature type="compositionally biased region" description="Basic and acidic residues" evidence="1">
    <location>
        <begin position="1"/>
        <end position="13"/>
    </location>
</feature>
<keyword evidence="3" id="KW-1185">Reference proteome</keyword>
<evidence type="ECO:0000313" key="2">
    <source>
        <dbReference type="EMBL" id="GJS81966.1"/>
    </source>
</evidence>
<sequence length="170" mass="19604">MIKDPPNDHEGENRKKRRKDVGEPSSRSSRKDKSPMVHAQEDTLADQPQYQEDLYIQERPNAGWLKKKSRSANAKRRTTWFDLLLKSEIDQNENHILGPSTVAIAKKLKELIQKDKFTIANLEGGGLEKLKQQYKNDVELEYHVDQLKATVLTEAQWNSSEGDMSKPRSF</sequence>
<dbReference type="EMBL" id="BQNB010010787">
    <property type="protein sequence ID" value="GJS81966.1"/>
    <property type="molecule type" value="Genomic_DNA"/>
</dbReference>
<feature type="compositionally biased region" description="Basic residues" evidence="1">
    <location>
        <begin position="65"/>
        <end position="74"/>
    </location>
</feature>
<feature type="region of interest" description="Disordered" evidence="1">
    <location>
        <begin position="1"/>
        <end position="74"/>
    </location>
</feature>
<evidence type="ECO:0000313" key="3">
    <source>
        <dbReference type="Proteomes" id="UP001151760"/>
    </source>
</evidence>
<reference evidence="2" key="2">
    <citation type="submission" date="2022-01" db="EMBL/GenBank/DDBJ databases">
        <authorList>
            <person name="Yamashiro T."/>
            <person name="Shiraishi A."/>
            <person name="Satake H."/>
            <person name="Nakayama K."/>
        </authorList>
    </citation>
    <scope>NUCLEOTIDE SEQUENCE</scope>
</reference>
<accession>A0ABQ4YWT7</accession>
<reference evidence="2" key="1">
    <citation type="journal article" date="2022" name="Int. J. Mol. Sci.">
        <title>Draft Genome of Tanacetum Coccineum: Genomic Comparison of Closely Related Tanacetum-Family Plants.</title>
        <authorList>
            <person name="Yamashiro T."/>
            <person name="Shiraishi A."/>
            <person name="Nakayama K."/>
            <person name="Satake H."/>
        </authorList>
    </citation>
    <scope>NUCLEOTIDE SEQUENCE</scope>
</reference>
<evidence type="ECO:0000256" key="1">
    <source>
        <dbReference type="SAM" id="MobiDB-lite"/>
    </source>
</evidence>
<protein>
    <submittedName>
        <fullName evidence="2">Uncharacterized protein</fullName>
    </submittedName>
</protein>
<feature type="compositionally biased region" description="Basic and acidic residues" evidence="1">
    <location>
        <begin position="29"/>
        <end position="41"/>
    </location>
</feature>
<gene>
    <name evidence="2" type="ORF">Tco_0748507</name>
</gene>
<proteinExistence type="predicted"/>
<dbReference type="Proteomes" id="UP001151760">
    <property type="component" value="Unassembled WGS sequence"/>
</dbReference>
<comment type="caution">
    <text evidence="2">The sequence shown here is derived from an EMBL/GenBank/DDBJ whole genome shotgun (WGS) entry which is preliminary data.</text>
</comment>
<organism evidence="2 3">
    <name type="scientific">Tanacetum coccineum</name>
    <dbReference type="NCBI Taxonomy" id="301880"/>
    <lineage>
        <taxon>Eukaryota</taxon>
        <taxon>Viridiplantae</taxon>
        <taxon>Streptophyta</taxon>
        <taxon>Embryophyta</taxon>
        <taxon>Tracheophyta</taxon>
        <taxon>Spermatophyta</taxon>
        <taxon>Magnoliopsida</taxon>
        <taxon>eudicotyledons</taxon>
        <taxon>Gunneridae</taxon>
        <taxon>Pentapetalae</taxon>
        <taxon>asterids</taxon>
        <taxon>campanulids</taxon>
        <taxon>Asterales</taxon>
        <taxon>Asteraceae</taxon>
        <taxon>Asteroideae</taxon>
        <taxon>Anthemideae</taxon>
        <taxon>Anthemidinae</taxon>
        <taxon>Tanacetum</taxon>
    </lineage>
</organism>
<name>A0ABQ4YWT7_9ASTR</name>